<sequence>MCLEIGGYYTTTYTAMLKAESAEQDEVAELVLGPDEVNRRAAEISARYATHVRELGLEPTTWGIIDTVGERAVEKAIRLASSGNLGNAVIVALGLIAGIVASIWAFYLPPA</sequence>
<evidence type="ECO:0000256" key="1">
    <source>
        <dbReference type="SAM" id="Phobius"/>
    </source>
</evidence>
<keyword evidence="1" id="KW-1133">Transmembrane helix</keyword>
<evidence type="ECO:0000313" key="2">
    <source>
        <dbReference type="EMBL" id="SFI21513.1"/>
    </source>
</evidence>
<keyword evidence="1" id="KW-0812">Transmembrane</keyword>
<dbReference type="Proteomes" id="UP000198702">
    <property type="component" value="Unassembled WGS sequence"/>
</dbReference>
<evidence type="ECO:0000313" key="3">
    <source>
        <dbReference type="Proteomes" id="UP000198702"/>
    </source>
</evidence>
<comment type="caution">
    <text evidence="2">The sequence shown here is derived from an EMBL/GenBank/DDBJ whole genome shotgun (WGS) entry which is preliminary data.</text>
</comment>
<reference evidence="2 3" key="1">
    <citation type="submission" date="2016-10" db="EMBL/GenBank/DDBJ databases">
        <authorList>
            <person name="Varghese N."/>
            <person name="Submissions S."/>
        </authorList>
    </citation>
    <scope>NUCLEOTIDE SEQUENCE [LARGE SCALE GENOMIC DNA]</scope>
    <source>
        <strain evidence="2 3">UNC380MFSha3.1</strain>
    </source>
</reference>
<dbReference type="EMBL" id="FOQZ01000001">
    <property type="protein sequence ID" value="SFI21513.1"/>
    <property type="molecule type" value="Genomic_DNA"/>
</dbReference>
<name>A0A7Z7CW24_9MICO</name>
<protein>
    <submittedName>
        <fullName evidence="2">Uncharacterized protein</fullName>
    </submittedName>
</protein>
<feature type="transmembrane region" description="Helical" evidence="1">
    <location>
        <begin position="85"/>
        <end position="107"/>
    </location>
</feature>
<dbReference type="AlphaFoldDB" id="A0A7Z7CW24"/>
<gene>
    <name evidence="2" type="ORF">SAMN04487751_0429</name>
</gene>
<accession>A0A7Z7CW24</accession>
<organism evidence="2 3">
    <name type="scientific">Microbacterium saccharophilum</name>
    <dbReference type="NCBI Taxonomy" id="1213358"/>
    <lineage>
        <taxon>Bacteria</taxon>
        <taxon>Bacillati</taxon>
        <taxon>Actinomycetota</taxon>
        <taxon>Actinomycetes</taxon>
        <taxon>Micrococcales</taxon>
        <taxon>Microbacteriaceae</taxon>
        <taxon>Microbacterium</taxon>
    </lineage>
</organism>
<proteinExistence type="predicted"/>
<keyword evidence="1" id="KW-0472">Membrane</keyword>